<protein>
    <submittedName>
        <fullName evidence="2">MBL fold metallo-hydrolase</fullName>
    </submittedName>
</protein>
<evidence type="ECO:0000313" key="2">
    <source>
        <dbReference type="EMBL" id="WOB07729.1"/>
    </source>
</evidence>
<dbReference type="Gene3D" id="3.60.15.10">
    <property type="entry name" value="Ribonuclease Z/Hydroxyacylglutathione hydrolase-like"/>
    <property type="match status" value="1"/>
</dbReference>
<dbReference type="SMART" id="SM00849">
    <property type="entry name" value="Lactamase_B"/>
    <property type="match status" value="1"/>
</dbReference>
<dbReference type="PANTHER" id="PTHR42951">
    <property type="entry name" value="METALLO-BETA-LACTAMASE DOMAIN-CONTAINING"/>
    <property type="match status" value="1"/>
</dbReference>
<dbReference type="EMBL" id="CP136336">
    <property type="protein sequence ID" value="WOB07729.1"/>
    <property type="molecule type" value="Genomic_DNA"/>
</dbReference>
<accession>A0ABZ0CRW9</accession>
<dbReference type="PANTHER" id="PTHR42951:SF14">
    <property type="entry name" value="METALLO-BETA-LACTAMASE SUPERFAMILY PROTEIN"/>
    <property type="match status" value="1"/>
</dbReference>
<keyword evidence="3" id="KW-1185">Reference proteome</keyword>
<gene>
    <name evidence="2" type="ORF">RXV79_22830</name>
</gene>
<dbReference type="Proteomes" id="UP001303946">
    <property type="component" value="Chromosome"/>
</dbReference>
<name>A0ABZ0CRW9_9BURK</name>
<organism evidence="2 3">
    <name type="scientific">Piscinibacter gummiphilus</name>
    <dbReference type="NCBI Taxonomy" id="946333"/>
    <lineage>
        <taxon>Bacteria</taxon>
        <taxon>Pseudomonadati</taxon>
        <taxon>Pseudomonadota</taxon>
        <taxon>Betaproteobacteria</taxon>
        <taxon>Burkholderiales</taxon>
        <taxon>Sphaerotilaceae</taxon>
        <taxon>Piscinibacter</taxon>
    </lineage>
</organism>
<dbReference type="CDD" id="cd06262">
    <property type="entry name" value="metallo-hydrolase-like_MBL-fold"/>
    <property type="match status" value="1"/>
</dbReference>
<proteinExistence type="predicted"/>
<evidence type="ECO:0000259" key="1">
    <source>
        <dbReference type="SMART" id="SM00849"/>
    </source>
</evidence>
<evidence type="ECO:0000313" key="3">
    <source>
        <dbReference type="Proteomes" id="UP001303946"/>
    </source>
</evidence>
<dbReference type="SUPFAM" id="SSF56281">
    <property type="entry name" value="Metallo-hydrolase/oxidoreductase"/>
    <property type="match status" value="1"/>
</dbReference>
<dbReference type="Pfam" id="PF00753">
    <property type="entry name" value="Lactamase_B"/>
    <property type="match status" value="1"/>
</dbReference>
<reference evidence="2 3" key="1">
    <citation type="submission" date="2023-10" db="EMBL/GenBank/DDBJ databases">
        <title>Bacteria for the degradation of biodegradable plastic PBAT(Polybutylene adipate terephthalate).</title>
        <authorList>
            <person name="Weon H.-Y."/>
            <person name="Yeon J."/>
        </authorList>
    </citation>
    <scope>NUCLEOTIDE SEQUENCE [LARGE SCALE GENOMIC DNA]</scope>
    <source>
        <strain evidence="2 3">SBD 7-3</strain>
    </source>
</reference>
<feature type="domain" description="Metallo-beta-lactamase" evidence="1">
    <location>
        <begin position="28"/>
        <end position="215"/>
    </location>
</feature>
<dbReference type="InterPro" id="IPR036866">
    <property type="entry name" value="RibonucZ/Hydroxyglut_hydro"/>
</dbReference>
<dbReference type="RefSeq" id="WP_316700384.1">
    <property type="nucleotide sequence ID" value="NZ_CP136336.1"/>
</dbReference>
<sequence length="319" mass="34346">MSLDSTSVDLQAHPALAGITVFERGWLSSNNVLIHARGDEPGAVLVDSGHVSHAAQTEALVRHALQGRPLARIVNTHLHSDHCGGNAALQRAFGAEVLTPPGHADAVRRWDEETLSYAPTGQHCERFELHGTLVPGEPVRAGGRQFEVIAAPGHDPESVVLFDAASGLLISADALWENGFGVVFPELEGESAFDDVATVLDMIERLPVSVVVPGHGRPFTDVPAALARARTRLASFVNDPQRHARYAAKVLISFHLMEVRGQTLPELVEWVERTRYFASVWQSSGQAESRSPAAWGELLASELVASGAARRVGERIEPA</sequence>
<dbReference type="InterPro" id="IPR001279">
    <property type="entry name" value="Metallo-B-lactamas"/>
</dbReference>
<dbReference type="InterPro" id="IPR050855">
    <property type="entry name" value="NDM-1-like"/>
</dbReference>